<name>A0A9N9DNB0_9GLOM</name>
<proteinExistence type="predicted"/>
<comment type="caution">
    <text evidence="1">The sequence shown here is derived from an EMBL/GenBank/DDBJ whole genome shotgun (WGS) entry which is preliminary data.</text>
</comment>
<feature type="non-terminal residue" evidence="1">
    <location>
        <position position="1"/>
    </location>
</feature>
<sequence length="97" mass="11568">DAYTGDIFNEQADKLAGEGVNSESIFKINSDYIREQQCHFKWNGESIDTDIKSFIKKKEEVESLTTWFTQHYINKWLNKKIMEETNWKWSVQSWHSS</sequence>
<evidence type="ECO:0000313" key="2">
    <source>
        <dbReference type="Proteomes" id="UP000789706"/>
    </source>
</evidence>
<dbReference type="Proteomes" id="UP000789706">
    <property type="component" value="Unassembled WGS sequence"/>
</dbReference>
<dbReference type="AlphaFoldDB" id="A0A9N9DNB0"/>
<accession>A0A9N9DNB0</accession>
<reference evidence="1" key="1">
    <citation type="submission" date="2021-06" db="EMBL/GenBank/DDBJ databases">
        <authorList>
            <person name="Kallberg Y."/>
            <person name="Tangrot J."/>
            <person name="Rosling A."/>
        </authorList>
    </citation>
    <scope>NUCLEOTIDE SEQUENCE</scope>
    <source>
        <strain evidence="1">AZ414A</strain>
    </source>
</reference>
<protein>
    <submittedName>
        <fullName evidence="1">3485_t:CDS:1</fullName>
    </submittedName>
</protein>
<keyword evidence="2" id="KW-1185">Reference proteome</keyword>
<dbReference type="OrthoDB" id="2357488at2759"/>
<gene>
    <name evidence="1" type="ORF">DEBURN_LOCUS11197</name>
</gene>
<dbReference type="EMBL" id="CAJVPK010005124">
    <property type="protein sequence ID" value="CAG8642108.1"/>
    <property type="molecule type" value="Genomic_DNA"/>
</dbReference>
<organism evidence="1 2">
    <name type="scientific">Diversispora eburnea</name>
    <dbReference type="NCBI Taxonomy" id="1213867"/>
    <lineage>
        <taxon>Eukaryota</taxon>
        <taxon>Fungi</taxon>
        <taxon>Fungi incertae sedis</taxon>
        <taxon>Mucoromycota</taxon>
        <taxon>Glomeromycotina</taxon>
        <taxon>Glomeromycetes</taxon>
        <taxon>Diversisporales</taxon>
        <taxon>Diversisporaceae</taxon>
        <taxon>Diversispora</taxon>
    </lineage>
</organism>
<evidence type="ECO:0000313" key="1">
    <source>
        <dbReference type="EMBL" id="CAG8642108.1"/>
    </source>
</evidence>